<feature type="non-terminal residue" evidence="1">
    <location>
        <position position="1"/>
    </location>
</feature>
<evidence type="ECO:0008006" key="2">
    <source>
        <dbReference type="Google" id="ProtNLM"/>
    </source>
</evidence>
<dbReference type="EMBL" id="BARV01025829">
    <property type="protein sequence ID" value="GAI34184.1"/>
    <property type="molecule type" value="Genomic_DNA"/>
</dbReference>
<protein>
    <recommendedName>
        <fullName evidence="2">tRNA (Adenosine(37)-N6)-dimethylallyltransferase MiaA</fullName>
    </recommendedName>
</protein>
<accession>X1PTI5</accession>
<dbReference type="AlphaFoldDB" id="X1PTI5"/>
<organism evidence="1">
    <name type="scientific">marine sediment metagenome</name>
    <dbReference type="NCBI Taxonomy" id="412755"/>
    <lineage>
        <taxon>unclassified sequences</taxon>
        <taxon>metagenomes</taxon>
        <taxon>ecological metagenomes</taxon>
    </lineage>
</organism>
<dbReference type="Gene3D" id="3.40.50.300">
    <property type="entry name" value="P-loop containing nucleotide triphosphate hydrolases"/>
    <property type="match status" value="1"/>
</dbReference>
<dbReference type="InterPro" id="IPR027417">
    <property type="entry name" value="P-loop_NTPase"/>
</dbReference>
<sequence>NSMQGLGYKQINKYLNGEYDKETAINLIKRDTRRYAKRQMTWFNNKIKNIEWIDLDKYDKDEIISKIKNKCRTGVSPVIIKQNKK</sequence>
<evidence type="ECO:0000313" key="1">
    <source>
        <dbReference type="EMBL" id="GAI34184.1"/>
    </source>
</evidence>
<reference evidence="1" key="1">
    <citation type="journal article" date="2014" name="Front. Microbiol.">
        <title>High frequency of phylogenetically diverse reductive dehalogenase-homologous genes in deep subseafloor sedimentary metagenomes.</title>
        <authorList>
            <person name="Kawai M."/>
            <person name="Futagami T."/>
            <person name="Toyoda A."/>
            <person name="Takaki Y."/>
            <person name="Nishi S."/>
            <person name="Hori S."/>
            <person name="Arai W."/>
            <person name="Tsubouchi T."/>
            <person name="Morono Y."/>
            <person name="Uchiyama I."/>
            <person name="Ito T."/>
            <person name="Fujiyama A."/>
            <person name="Inagaki F."/>
            <person name="Takami H."/>
        </authorList>
    </citation>
    <scope>NUCLEOTIDE SEQUENCE</scope>
    <source>
        <strain evidence="1">Expedition CK06-06</strain>
    </source>
</reference>
<gene>
    <name evidence="1" type="ORF">S06H3_41845</name>
</gene>
<proteinExistence type="predicted"/>
<name>X1PTI5_9ZZZZ</name>
<dbReference type="Pfam" id="PF01715">
    <property type="entry name" value="IPPT"/>
    <property type="match status" value="1"/>
</dbReference>
<comment type="caution">
    <text evidence="1">The sequence shown here is derived from an EMBL/GenBank/DDBJ whole genome shotgun (WGS) entry which is preliminary data.</text>
</comment>